<comment type="caution">
    <text evidence="7">The sequence shown here is derived from an EMBL/GenBank/DDBJ whole genome shotgun (WGS) entry which is preliminary data.</text>
</comment>
<keyword evidence="3 7" id="KW-0808">Transferase</keyword>
<feature type="domain" description="Nucleotidyl transferase" evidence="6">
    <location>
        <begin position="4"/>
        <end position="268"/>
    </location>
</feature>
<dbReference type="InterPro" id="IPR005771">
    <property type="entry name" value="GalU_uridylyltTrfase_bac/arc"/>
</dbReference>
<comment type="similarity">
    <text evidence="1">Belongs to the UDPGP type 2 family.</text>
</comment>
<dbReference type="GO" id="GO:0003983">
    <property type="term" value="F:UTP:glucose-1-phosphate uridylyltransferase activity"/>
    <property type="evidence" value="ECO:0007669"/>
    <property type="project" value="UniProtKB-EC"/>
</dbReference>
<gene>
    <name evidence="7" type="ORF">ACFYXI_39115</name>
</gene>
<keyword evidence="4 7" id="KW-0548">Nucleotidyltransferase</keyword>
<dbReference type="PANTHER" id="PTHR43197">
    <property type="entry name" value="UTP--GLUCOSE-1-PHOSPHATE URIDYLYLTRANSFERASE"/>
    <property type="match status" value="1"/>
</dbReference>
<dbReference type="InterPro" id="IPR029044">
    <property type="entry name" value="Nucleotide-diphossugar_trans"/>
</dbReference>
<evidence type="ECO:0000259" key="6">
    <source>
        <dbReference type="Pfam" id="PF00483"/>
    </source>
</evidence>
<evidence type="ECO:0000256" key="3">
    <source>
        <dbReference type="ARBA" id="ARBA00022679"/>
    </source>
</evidence>
<keyword evidence="8" id="KW-1185">Reference proteome</keyword>
<protein>
    <recommendedName>
        <fullName evidence="2">UTP--glucose-1-phosphate uridylyltransferase</fullName>
        <ecNumber evidence="2">2.7.7.9</ecNumber>
    </recommendedName>
</protein>
<evidence type="ECO:0000256" key="1">
    <source>
        <dbReference type="ARBA" id="ARBA00006890"/>
    </source>
</evidence>
<dbReference type="Gene3D" id="3.90.550.10">
    <property type="entry name" value="Spore Coat Polysaccharide Biosynthesis Protein SpsA, Chain A"/>
    <property type="match status" value="1"/>
</dbReference>
<dbReference type="EMBL" id="JBIASD010000050">
    <property type="protein sequence ID" value="MFF3671612.1"/>
    <property type="molecule type" value="Genomic_DNA"/>
</dbReference>
<proteinExistence type="inferred from homology"/>
<evidence type="ECO:0000256" key="4">
    <source>
        <dbReference type="ARBA" id="ARBA00022695"/>
    </source>
</evidence>
<name>A0ABW6T5G2_9ACTN</name>
<comment type="catalytic activity">
    <reaction evidence="5">
        <text>alpha-D-glucose 1-phosphate + UTP + H(+) = UDP-alpha-D-glucose + diphosphate</text>
        <dbReference type="Rhea" id="RHEA:19889"/>
        <dbReference type="ChEBI" id="CHEBI:15378"/>
        <dbReference type="ChEBI" id="CHEBI:33019"/>
        <dbReference type="ChEBI" id="CHEBI:46398"/>
        <dbReference type="ChEBI" id="CHEBI:58601"/>
        <dbReference type="ChEBI" id="CHEBI:58885"/>
        <dbReference type="EC" id="2.7.7.9"/>
    </reaction>
</comment>
<accession>A0ABW6T5G2</accession>
<evidence type="ECO:0000313" key="7">
    <source>
        <dbReference type="EMBL" id="MFF3671612.1"/>
    </source>
</evidence>
<dbReference type="PANTHER" id="PTHR43197:SF1">
    <property type="entry name" value="UTP--GLUCOSE-1-PHOSPHATE URIDYLYLTRANSFERASE"/>
    <property type="match status" value="1"/>
</dbReference>
<evidence type="ECO:0000256" key="2">
    <source>
        <dbReference type="ARBA" id="ARBA00012415"/>
    </source>
</evidence>
<dbReference type="InterPro" id="IPR005835">
    <property type="entry name" value="NTP_transferase_dom"/>
</dbReference>
<dbReference type="RefSeq" id="WP_387417780.1">
    <property type="nucleotide sequence ID" value="NZ_JBIASD010000050.1"/>
</dbReference>
<reference evidence="7 8" key="1">
    <citation type="submission" date="2024-10" db="EMBL/GenBank/DDBJ databases">
        <title>The Natural Products Discovery Center: Release of the First 8490 Sequenced Strains for Exploring Actinobacteria Biosynthetic Diversity.</title>
        <authorList>
            <person name="Kalkreuter E."/>
            <person name="Kautsar S.A."/>
            <person name="Yang D."/>
            <person name="Bader C.D."/>
            <person name="Teijaro C.N."/>
            <person name="Fluegel L."/>
            <person name="Davis C.M."/>
            <person name="Simpson J.R."/>
            <person name="Lauterbach L."/>
            <person name="Steele A.D."/>
            <person name="Gui C."/>
            <person name="Meng S."/>
            <person name="Li G."/>
            <person name="Viehrig K."/>
            <person name="Ye F."/>
            <person name="Su P."/>
            <person name="Kiefer A.F."/>
            <person name="Nichols A."/>
            <person name="Cepeda A.J."/>
            <person name="Yan W."/>
            <person name="Fan B."/>
            <person name="Jiang Y."/>
            <person name="Adhikari A."/>
            <person name="Zheng C.-J."/>
            <person name="Schuster L."/>
            <person name="Cowan T.M."/>
            <person name="Smanski M.J."/>
            <person name="Chevrette M.G."/>
            <person name="De Carvalho L.P.S."/>
            <person name="Shen B."/>
        </authorList>
    </citation>
    <scope>NUCLEOTIDE SEQUENCE [LARGE SCALE GENOMIC DNA]</scope>
    <source>
        <strain evidence="7 8">NPDC002173</strain>
    </source>
</reference>
<evidence type="ECO:0000313" key="8">
    <source>
        <dbReference type="Proteomes" id="UP001602013"/>
    </source>
</evidence>
<dbReference type="Proteomes" id="UP001602013">
    <property type="component" value="Unassembled WGS sequence"/>
</dbReference>
<dbReference type="EC" id="2.7.7.9" evidence="2"/>
<organism evidence="7 8">
    <name type="scientific">Microtetraspora malaysiensis</name>
    <dbReference type="NCBI Taxonomy" id="161358"/>
    <lineage>
        <taxon>Bacteria</taxon>
        <taxon>Bacillati</taxon>
        <taxon>Actinomycetota</taxon>
        <taxon>Actinomycetes</taxon>
        <taxon>Streptosporangiales</taxon>
        <taxon>Streptosporangiaceae</taxon>
        <taxon>Microtetraspora</taxon>
    </lineage>
</organism>
<dbReference type="SUPFAM" id="SSF53448">
    <property type="entry name" value="Nucleotide-diphospho-sugar transferases"/>
    <property type="match status" value="1"/>
</dbReference>
<sequence length="295" mass="32320">MIRKAVIPVAGVGSRLLPLTKALPKEMLPIGGMPVIEHTIRELVDSGIHEITIVTSSRKGIIQEHFAPDTDLEEQMRAAGKESLAEAVRELSQLAHITYLHQNGPYGNGTPILNAARIMGDEAFMVLWADDVFVADIPRARQLKAAYEAVDAPVLALMPMDLADAPRYGVPVVKDDLGGGRLHITGLVEKPSPEDAPSPYAAIGGYVITPGIIAELEEQTRRWYADPRGEIYLSDALHAYATRHPVYGQVIDGTWYDTGSPLAYLKAQFAAVLSDREYGPELRRFVREFDPPTDS</sequence>
<dbReference type="Pfam" id="PF00483">
    <property type="entry name" value="NTP_transferase"/>
    <property type="match status" value="1"/>
</dbReference>
<evidence type="ECO:0000256" key="5">
    <source>
        <dbReference type="ARBA" id="ARBA00048128"/>
    </source>
</evidence>